<dbReference type="EMBL" id="JACHHK010000003">
    <property type="protein sequence ID" value="MBB5182835.1"/>
    <property type="molecule type" value="Genomic_DNA"/>
</dbReference>
<feature type="transmembrane region" description="Helical" evidence="3">
    <location>
        <begin position="7"/>
        <end position="24"/>
    </location>
</feature>
<accession>A0A7W8CWE3</accession>
<keyword evidence="2" id="KW-0813">Transport</keyword>
<name>A0A7W8CWE3_9FIRM</name>
<keyword evidence="3" id="KW-1133">Transmembrane helix</keyword>
<evidence type="ECO:0000256" key="2">
    <source>
        <dbReference type="PIRNR" id="PIRNR016661"/>
    </source>
</evidence>
<dbReference type="InterPro" id="IPR003784">
    <property type="entry name" value="BioY"/>
</dbReference>
<evidence type="ECO:0000313" key="5">
    <source>
        <dbReference type="Proteomes" id="UP000539953"/>
    </source>
</evidence>
<keyword evidence="3" id="KW-0812">Transmembrane</keyword>
<protein>
    <recommendedName>
        <fullName evidence="2">Biotin transporter</fullName>
    </recommendedName>
</protein>
<dbReference type="PANTHER" id="PTHR34295">
    <property type="entry name" value="BIOTIN TRANSPORTER BIOY"/>
    <property type="match status" value="1"/>
</dbReference>
<evidence type="ECO:0000256" key="1">
    <source>
        <dbReference type="ARBA" id="ARBA00010692"/>
    </source>
</evidence>
<feature type="transmembrane region" description="Helical" evidence="3">
    <location>
        <begin position="78"/>
        <end position="100"/>
    </location>
</feature>
<reference evidence="4 5" key="1">
    <citation type="submission" date="2020-08" db="EMBL/GenBank/DDBJ databases">
        <title>Genomic Encyclopedia of Type Strains, Phase IV (KMG-IV): sequencing the most valuable type-strain genomes for metagenomic binning, comparative biology and taxonomic classification.</title>
        <authorList>
            <person name="Goeker M."/>
        </authorList>
    </citation>
    <scope>NUCLEOTIDE SEQUENCE [LARGE SCALE GENOMIC DNA]</scope>
    <source>
        <strain evidence="4 5">DSM 25799</strain>
    </source>
</reference>
<comment type="caution">
    <text evidence="4">The sequence shown here is derived from an EMBL/GenBank/DDBJ whole genome shotgun (WGS) entry which is preliminary data.</text>
</comment>
<sequence length="179" mass="18943">MKTREIVLCAMMAAVIAVLAPLSIPLSGGVPISLATFAVMLAGAVLGPKYGTISTVVYLVLGAVGVPVFAGYTSGFGILAGPTGGYLIGYLPLAFCTGWFHENFSKQKYGLIVGMLVGEVILYVIGTVWFMFVNQTGLMQSLVWCVFPFIPGDIAKIIAVMILTPLLQKAVHLQKVKTA</sequence>
<dbReference type="Proteomes" id="UP000539953">
    <property type="component" value="Unassembled WGS sequence"/>
</dbReference>
<proteinExistence type="inferred from homology"/>
<keyword evidence="5" id="KW-1185">Reference proteome</keyword>
<dbReference type="Pfam" id="PF02632">
    <property type="entry name" value="BioY"/>
    <property type="match status" value="1"/>
</dbReference>
<dbReference type="RefSeq" id="WP_183327889.1">
    <property type="nucleotide sequence ID" value="NZ_JACHHK010000003.1"/>
</dbReference>
<feature type="transmembrane region" description="Helical" evidence="3">
    <location>
        <begin position="138"/>
        <end position="167"/>
    </location>
</feature>
<feature type="transmembrane region" description="Helical" evidence="3">
    <location>
        <begin position="112"/>
        <end position="132"/>
    </location>
</feature>
<dbReference type="PIRSF" id="PIRSF016661">
    <property type="entry name" value="BioY"/>
    <property type="match status" value="1"/>
</dbReference>
<dbReference type="Gene3D" id="1.10.1760.20">
    <property type="match status" value="1"/>
</dbReference>
<organism evidence="4 5">
    <name type="scientific">Catenisphaera adipataccumulans</name>
    <dbReference type="NCBI Taxonomy" id="700500"/>
    <lineage>
        <taxon>Bacteria</taxon>
        <taxon>Bacillati</taxon>
        <taxon>Bacillota</taxon>
        <taxon>Erysipelotrichia</taxon>
        <taxon>Erysipelotrichales</taxon>
        <taxon>Erysipelotrichaceae</taxon>
        <taxon>Catenisphaera</taxon>
    </lineage>
</organism>
<dbReference type="GO" id="GO:0005886">
    <property type="term" value="C:plasma membrane"/>
    <property type="evidence" value="ECO:0007669"/>
    <property type="project" value="UniProtKB-SubCell"/>
</dbReference>
<feature type="transmembrane region" description="Helical" evidence="3">
    <location>
        <begin position="55"/>
        <end position="72"/>
    </location>
</feature>
<gene>
    <name evidence="4" type="ORF">HNQ47_000855</name>
</gene>
<comment type="subcellular location">
    <subcellularLocation>
        <location evidence="2">Cell membrane</location>
        <topology evidence="2">Multi-pass membrane protein</topology>
    </subcellularLocation>
</comment>
<dbReference type="PANTHER" id="PTHR34295:SF1">
    <property type="entry name" value="BIOTIN TRANSPORTER BIOY"/>
    <property type="match status" value="1"/>
</dbReference>
<comment type="similarity">
    <text evidence="1 2">Belongs to the BioY family.</text>
</comment>
<evidence type="ECO:0000256" key="3">
    <source>
        <dbReference type="SAM" id="Phobius"/>
    </source>
</evidence>
<keyword evidence="2" id="KW-1003">Cell membrane</keyword>
<keyword evidence="2 3" id="KW-0472">Membrane</keyword>
<evidence type="ECO:0000313" key="4">
    <source>
        <dbReference type="EMBL" id="MBB5182835.1"/>
    </source>
</evidence>
<dbReference type="GO" id="GO:0015225">
    <property type="term" value="F:biotin transmembrane transporter activity"/>
    <property type="evidence" value="ECO:0007669"/>
    <property type="project" value="UniProtKB-UniRule"/>
</dbReference>
<dbReference type="AlphaFoldDB" id="A0A7W8CWE3"/>